<dbReference type="InterPro" id="IPR011600">
    <property type="entry name" value="Pept_C14_caspase"/>
</dbReference>
<dbReference type="SUPFAM" id="SSF50998">
    <property type="entry name" value="Quinoprotein alcohol dehydrogenase-like"/>
    <property type="match status" value="1"/>
</dbReference>
<feature type="domain" description="Pyrrolo-quinoline quinone repeat" evidence="3">
    <location>
        <begin position="360"/>
        <end position="569"/>
    </location>
</feature>
<gene>
    <name evidence="4" type="ORF">M878_19765</name>
</gene>
<reference evidence="4 5" key="1">
    <citation type="journal article" date="2014" name="Genome Announc.">
        <title>Draft Genome Sequence of Streptomyces roseochromogenes subsp. oscitans DS 12.976, Producer of the Aminocoumarin Antibiotic Clorobiocin.</title>
        <authorList>
            <person name="Ruckert C."/>
            <person name="Kalinowski J."/>
            <person name="Heide L."/>
            <person name="Apel A.K."/>
        </authorList>
    </citation>
    <scope>NUCLEOTIDE SEQUENCE [LARGE SCALE GENOMIC DNA]</scope>
    <source>
        <strain evidence="4 5">DS 12.976</strain>
    </source>
</reference>
<keyword evidence="5" id="KW-1185">Reference proteome</keyword>
<feature type="compositionally biased region" description="Basic residues" evidence="1">
    <location>
        <begin position="246"/>
        <end position="256"/>
    </location>
</feature>
<organism evidence="4 5">
    <name type="scientific">Streptomyces roseochromogenus subsp. oscitans DS 12.976</name>
    <dbReference type="NCBI Taxonomy" id="1352936"/>
    <lineage>
        <taxon>Bacteria</taxon>
        <taxon>Bacillati</taxon>
        <taxon>Actinomycetota</taxon>
        <taxon>Actinomycetes</taxon>
        <taxon>Kitasatosporales</taxon>
        <taxon>Streptomycetaceae</taxon>
        <taxon>Streptomyces</taxon>
    </lineage>
</organism>
<dbReference type="InterPro" id="IPR029030">
    <property type="entry name" value="Caspase-like_dom_sf"/>
</dbReference>
<dbReference type="SUPFAM" id="SSF52129">
    <property type="entry name" value="Caspase-like"/>
    <property type="match status" value="1"/>
</dbReference>
<dbReference type="Proteomes" id="UP000017984">
    <property type="component" value="Chromosome"/>
</dbReference>
<sequence>MTAQASGLGERRALLIGTGEYDALPTLLSPEVDCARLAEVLRDPEIGAFEAQRLVDADRATLERALDEFFDTAQRNDVCLLYLSCHGLSHNDKLYFAVRGTDPDRPRYSAISARFIHDLMEECRARSIVVILDCCYSGLFIPGAKGPGTTRFEEALAGHGRIVITAGTATQLALEGEHQDVNTPAPSRFTGMLVEGLRSGEADLDRDGVITAQELYRYAYERLQHEGIGQTPRIGGEAQYEIALAKVKKRQRKRSPARATAGSRTRPRPQTPWQVIAAPGPARQPVWTDGTFIVHENYRLHVIDQASRRRYAAPVKTNYAGSPAYHEGAAYFPGYGGRLKGVDVRTRKPRHTPHLTVGDGLLRVSADVLYAVSPDSTLYAIGLPSGDVRWSQPLGDATVTCAPEMAGDHVILKTRVSRPVSDGTYDSGHRVMAVRADTGEPSWSYRPGVPLSADWTVTASGIYVVLQLDGARQRIVALEPANGDQLWTHDTAAELAVAPVATQDLVVYGDTAHRLVPLESKTGTPVWAREKKTKGLLVTRPCAVGGTLFTADRAAELTAWKLSSGRRLRSHGLMLSPDRHGSPVVTPDMLYLVDSHGELHALPHPYG</sequence>
<evidence type="ECO:0000313" key="5">
    <source>
        <dbReference type="Proteomes" id="UP000017984"/>
    </source>
</evidence>
<dbReference type="Pfam" id="PF13360">
    <property type="entry name" value="PQQ_2"/>
    <property type="match status" value="1"/>
</dbReference>
<dbReference type="InterPro" id="IPR015943">
    <property type="entry name" value="WD40/YVTN_repeat-like_dom_sf"/>
</dbReference>
<comment type="caution">
    <text evidence="4">The sequence shown here is derived from an EMBL/GenBank/DDBJ whole genome shotgun (WGS) entry which is preliminary data.</text>
</comment>
<dbReference type="InterPro" id="IPR002372">
    <property type="entry name" value="PQQ_rpt_dom"/>
</dbReference>
<proteinExistence type="predicted"/>
<dbReference type="PATRIC" id="fig|1352936.5.peg.4143"/>
<dbReference type="PROSITE" id="PS00018">
    <property type="entry name" value="EF_HAND_1"/>
    <property type="match status" value="1"/>
</dbReference>
<dbReference type="NCBIfam" id="NF047832">
    <property type="entry name" value="caspase_w_EACC1"/>
    <property type="match status" value="1"/>
</dbReference>
<evidence type="ECO:0000259" key="3">
    <source>
        <dbReference type="Pfam" id="PF13360"/>
    </source>
</evidence>
<dbReference type="GO" id="GO:0006508">
    <property type="term" value="P:proteolysis"/>
    <property type="evidence" value="ECO:0007669"/>
    <property type="project" value="InterPro"/>
</dbReference>
<evidence type="ECO:0000256" key="1">
    <source>
        <dbReference type="SAM" id="MobiDB-lite"/>
    </source>
</evidence>
<dbReference type="GO" id="GO:0004197">
    <property type="term" value="F:cysteine-type endopeptidase activity"/>
    <property type="evidence" value="ECO:0007669"/>
    <property type="project" value="InterPro"/>
</dbReference>
<evidence type="ECO:0000313" key="4">
    <source>
        <dbReference type="EMBL" id="EST29782.1"/>
    </source>
</evidence>
<protein>
    <recommendedName>
        <fullName evidence="6">Caspase family p20 domain-containing protein</fullName>
    </recommendedName>
</protein>
<feature type="region of interest" description="Disordered" evidence="1">
    <location>
        <begin position="246"/>
        <end position="273"/>
    </location>
</feature>
<name>V6KCG5_STRRC</name>
<dbReference type="OrthoDB" id="491589at2"/>
<dbReference type="Gene3D" id="2.130.10.10">
    <property type="entry name" value="YVTN repeat-like/Quinoprotein amine dehydrogenase"/>
    <property type="match status" value="1"/>
</dbReference>
<dbReference type="RefSeq" id="WP_023547888.1">
    <property type="nucleotide sequence ID" value="NZ_CM002285.1"/>
</dbReference>
<dbReference type="InterPro" id="IPR018247">
    <property type="entry name" value="EF_Hand_1_Ca_BS"/>
</dbReference>
<dbReference type="AlphaFoldDB" id="V6KCG5"/>
<dbReference type="STRING" id="1352936.M878_19765"/>
<dbReference type="HOGENOM" id="CLU_448271_0_0_11"/>
<dbReference type="PANTHER" id="PTHR34512:SF30">
    <property type="entry name" value="OUTER MEMBRANE PROTEIN ASSEMBLY FACTOR BAMB"/>
    <property type="match status" value="1"/>
</dbReference>
<accession>V6KCG5</accession>
<dbReference type="EMBL" id="AWQX01000172">
    <property type="protein sequence ID" value="EST29782.1"/>
    <property type="molecule type" value="Genomic_DNA"/>
</dbReference>
<evidence type="ECO:0008006" key="6">
    <source>
        <dbReference type="Google" id="ProtNLM"/>
    </source>
</evidence>
<feature type="domain" description="Peptidase C14 caspase" evidence="2">
    <location>
        <begin position="11"/>
        <end position="223"/>
    </location>
</feature>
<evidence type="ECO:0000259" key="2">
    <source>
        <dbReference type="Pfam" id="PF00656"/>
    </source>
</evidence>
<dbReference type="Gene3D" id="3.40.50.1460">
    <property type="match status" value="1"/>
</dbReference>
<dbReference type="Pfam" id="PF00656">
    <property type="entry name" value="Peptidase_C14"/>
    <property type="match status" value="1"/>
</dbReference>
<dbReference type="InterPro" id="IPR011047">
    <property type="entry name" value="Quinoprotein_ADH-like_sf"/>
</dbReference>
<dbReference type="PANTHER" id="PTHR34512">
    <property type="entry name" value="CELL SURFACE PROTEIN"/>
    <property type="match status" value="1"/>
</dbReference>